<dbReference type="PROSITE" id="PS50904">
    <property type="entry name" value="PRELI_MSF1"/>
    <property type="match status" value="1"/>
</dbReference>
<dbReference type="PANTHER" id="PTHR42663:SF6">
    <property type="entry name" value="HYDROLASE C777.06C-RELATED"/>
    <property type="match status" value="1"/>
</dbReference>
<protein>
    <recommendedName>
        <fullName evidence="2">PRELI/MSF1 domain-containing protein</fullName>
    </recommendedName>
</protein>
<evidence type="ECO:0000313" key="4">
    <source>
        <dbReference type="Proteomes" id="UP001383192"/>
    </source>
</evidence>
<name>A0AAW0E203_9AGAR</name>
<dbReference type="EMBL" id="JAYKXP010000005">
    <property type="protein sequence ID" value="KAK7058365.1"/>
    <property type="molecule type" value="Genomic_DNA"/>
</dbReference>
<dbReference type="Proteomes" id="UP001383192">
    <property type="component" value="Unassembled WGS sequence"/>
</dbReference>
<dbReference type="AlphaFoldDB" id="A0AAW0E203"/>
<feature type="domain" description="PRELI/MSF1" evidence="2">
    <location>
        <begin position="366"/>
        <end position="537"/>
    </location>
</feature>
<dbReference type="CDD" id="cd16279">
    <property type="entry name" value="metallo-hydrolase-like_MBL-fold"/>
    <property type="match status" value="1"/>
</dbReference>
<keyword evidence="4" id="KW-1185">Reference proteome</keyword>
<proteinExistence type="predicted"/>
<dbReference type="Pfam" id="PF12706">
    <property type="entry name" value="Lactamase_B_2"/>
    <property type="match status" value="1"/>
</dbReference>
<sequence length="585" mass="65237">MTTPSAELIFLGTGTSSSLPNVYCLTQPPDEKQCQTCLSTLTPEGKKNIRRNTSAVVRMDAKDGRKITIVIDAGKTFQAAAVEHFPRFGLRRIDALLLTHAHADAMNGLDDLRGWTLGKSIQEHVDVYLTQETFREVQRSFPYLVSKEFASGGGDVPDFVYHIIDDGVPFEIEGTGIHITPFSVQHGRIFSVLPCPAYTPTPTDPGAASPAEMLKNMQLDDTNSLKPSDAPQKTIQPYFSLGFKIEDLIVYMSDVSCIPETAWPIILERKDDRPLPVCILDCLGLRRHTSHFGLDQTVEAARKIGAQRTYILGFSHAVSHDEYVTITEALGGVSKEDGELSEIERKGIELLGTGESIWTRPAHDGLRVFIEERVRDETDPWSIVTLAYFLRYPNPYASHIISCDVISRELTPSGSLVTTRLILKKGQLPRWAPKGIISRAESWVIEESEVDPLGKTVRCTTKNTEFTKVMKVEESVYFQETPEGKTQQTTEARIVSGFGWGLTKRIETHGLNRFKAHVQRSREGVSLILSLLRERGLQPMTLGGAPGHTLSLHEKPRPDEVHENPQPKKNGAWSKLKSWLYPTQP</sequence>
<evidence type="ECO:0000256" key="1">
    <source>
        <dbReference type="SAM" id="MobiDB-lite"/>
    </source>
</evidence>
<dbReference type="InterPro" id="IPR036866">
    <property type="entry name" value="RibonucZ/Hydroxyglut_hydro"/>
</dbReference>
<dbReference type="SUPFAM" id="SSF56281">
    <property type="entry name" value="Metallo-hydrolase/oxidoreductase"/>
    <property type="match status" value="1"/>
</dbReference>
<feature type="compositionally biased region" description="Basic and acidic residues" evidence="1">
    <location>
        <begin position="551"/>
        <end position="566"/>
    </location>
</feature>
<accession>A0AAW0E203</accession>
<reference evidence="3 4" key="1">
    <citation type="submission" date="2024-01" db="EMBL/GenBank/DDBJ databases">
        <title>A draft genome for a cacao thread blight-causing isolate of Paramarasmius palmivorus.</title>
        <authorList>
            <person name="Baruah I.K."/>
            <person name="Bukari Y."/>
            <person name="Amoako-Attah I."/>
            <person name="Meinhardt L.W."/>
            <person name="Bailey B.A."/>
            <person name="Cohen S.P."/>
        </authorList>
    </citation>
    <scope>NUCLEOTIDE SEQUENCE [LARGE SCALE GENOMIC DNA]</scope>
    <source>
        <strain evidence="3 4">GH-12</strain>
    </source>
</reference>
<organism evidence="3 4">
    <name type="scientific">Paramarasmius palmivorus</name>
    <dbReference type="NCBI Taxonomy" id="297713"/>
    <lineage>
        <taxon>Eukaryota</taxon>
        <taxon>Fungi</taxon>
        <taxon>Dikarya</taxon>
        <taxon>Basidiomycota</taxon>
        <taxon>Agaricomycotina</taxon>
        <taxon>Agaricomycetes</taxon>
        <taxon>Agaricomycetidae</taxon>
        <taxon>Agaricales</taxon>
        <taxon>Marasmiineae</taxon>
        <taxon>Marasmiaceae</taxon>
        <taxon>Paramarasmius</taxon>
    </lineage>
</organism>
<dbReference type="InterPro" id="IPR001279">
    <property type="entry name" value="Metallo-B-lactamas"/>
</dbReference>
<evidence type="ECO:0000259" key="2">
    <source>
        <dbReference type="PROSITE" id="PS50904"/>
    </source>
</evidence>
<dbReference type="PANTHER" id="PTHR42663">
    <property type="entry name" value="HYDROLASE C777.06C-RELATED-RELATED"/>
    <property type="match status" value="1"/>
</dbReference>
<feature type="region of interest" description="Disordered" evidence="1">
    <location>
        <begin position="540"/>
        <end position="585"/>
    </location>
</feature>
<dbReference type="Gene3D" id="3.60.15.10">
    <property type="entry name" value="Ribonuclease Z/Hydroxyacylglutathione hydrolase-like"/>
    <property type="match status" value="1"/>
</dbReference>
<evidence type="ECO:0000313" key="3">
    <source>
        <dbReference type="EMBL" id="KAK7058365.1"/>
    </source>
</evidence>
<comment type="caution">
    <text evidence="3">The sequence shown here is derived from an EMBL/GenBank/DDBJ whole genome shotgun (WGS) entry which is preliminary data.</text>
</comment>
<dbReference type="Pfam" id="PF04707">
    <property type="entry name" value="PRELI"/>
    <property type="match status" value="1"/>
</dbReference>
<dbReference type="InterPro" id="IPR006797">
    <property type="entry name" value="PRELI/MSF1_dom"/>
</dbReference>
<gene>
    <name evidence="3" type="ORF">VNI00_001999</name>
</gene>